<dbReference type="EMBL" id="JAFJZO010000026">
    <property type="protein sequence ID" value="KAG5501979.1"/>
    <property type="molecule type" value="Genomic_DNA"/>
</dbReference>
<accession>A0A836L839</accession>
<gene>
    <name evidence="3" type="ORF">JKF63_04250</name>
</gene>
<protein>
    <recommendedName>
        <fullName evidence="2">Flagellar attachment zone protein 1 conserved domain-containing protein</fullName>
    </recommendedName>
</protein>
<comment type="caution">
    <text evidence="3">The sequence shown here is derived from an EMBL/GenBank/DDBJ whole genome shotgun (WGS) entry which is preliminary data.</text>
</comment>
<dbReference type="KEGG" id="phet:94290319"/>
<dbReference type="OrthoDB" id="272700at2759"/>
<dbReference type="AlphaFoldDB" id="A0A836L839"/>
<dbReference type="InterPro" id="IPR056614">
    <property type="entry name" value="FAZ1_cons"/>
</dbReference>
<evidence type="ECO:0000259" key="2">
    <source>
        <dbReference type="Pfam" id="PF23398"/>
    </source>
</evidence>
<dbReference type="RefSeq" id="XP_067756426.1">
    <property type="nucleotide sequence ID" value="XM_067900242.1"/>
</dbReference>
<organism evidence="3 4">
    <name type="scientific">Porcisia hertigi</name>
    <dbReference type="NCBI Taxonomy" id="2761500"/>
    <lineage>
        <taxon>Eukaryota</taxon>
        <taxon>Discoba</taxon>
        <taxon>Euglenozoa</taxon>
        <taxon>Kinetoplastea</taxon>
        <taxon>Metakinetoplastina</taxon>
        <taxon>Trypanosomatida</taxon>
        <taxon>Trypanosomatidae</taxon>
        <taxon>Leishmaniinae</taxon>
        <taxon>Porcisia</taxon>
    </lineage>
</organism>
<dbReference type="GeneID" id="94290319"/>
<dbReference type="Proteomes" id="UP000674318">
    <property type="component" value="Unassembled WGS sequence"/>
</dbReference>
<feature type="region of interest" description="Disordered" evidence="1">
    <location>
        <begin position="16"/>
        <end position="49"/>
    </location>
</feature>
<feature type="domain" description="Flagellar attachment zone protein 1 conserved" evidence="2">
    <location>
        <begin position="129"/>
        <end position="215"/>
    </location>
</feature>
<evidence type="ECO:0000313" key="4">
    <source>
        <dbReference type="Proteomes" id="UP000674318"/>
    </source>
</evidence>
<proteinExistence type="predicted"/>
<keyword evidence="4" id="KW-1185">Reference proteome</keyword>
<evidence type="ECO:0000256" key="1">
    <source>
        <dbReference type="SAM" id="MobiDB-lite"/>
    </source>
</evidence>
<name>A0A836L839_9TRYP</name>
<reference evidence="3 4" key="1">
    <citation type="submission" date="2021-02" db="EMBL/GenBank/DDBJ databases">
        <title>Porcisia hertigi Genome sequencing and assembly.</title>
        <authorList>
            <person name="Almutairi H."/>
            <person name="Gatherer D."/>
        </authorList>
    </citation>
    <scope>NUCLEOTIDE SEQUENCE [LARGE SCALE GENOMIC DNA]</scope>
    <source>
        <strain evidence="3 4">C119</strain>
    </source>
</reference>
<sequence>MPRRTNCIWHPMPEEVRRSSIQSRRASLAAGRRKGSSTHQPDWDVEASPTSCRGNDRACEGAAGVAHTSQEAAAPTMGTVKHLQRAVEDIHTDTTRNSVRADPVLTMVTDEEGDGVETAAGDLVKGRIRHTVRFQGKKWAELLLNRRGEIEVSFMEDIREAAFVVADEVKRLNVRMNDCMEVSFVVCSDNGLRQKEVQAALQKYTYPKTYQLYEKYKA</sequence>
<dbReference type="Pfam" id="PF23398">
    <property type="entry name" value="FAZ1_cons"/>
    <property type="match status" value="1"/>
</dbReference>
<evidence type="ECO:0000313" key="3">
    <source>
        <dbReference type="EMBL" id="KAG5501979.1"/>
    </source>
</evidence>